<proteinExistence type="predicted"/>
<protein>
    <submittedName>
        <fullName evidence="1">Uncharacterized protein</fullName>
    </submittedName>
</protein>
<dbReference type="AlphaFoldDB" id="A0A368V389"/>
<reference evidence="1 2" key="1">
    <citation type="submission" date="2018-07" db="EMBL/GenBank/DDBJ databases">
        <title>Freshwater and sediment microbial communities from various areas in North America, analyzing microbe dynamics in response to fracking.</title>
        <authorList>
            <person name="Lamendella R."/>
        </authorList>
    </citation>
    <scope>NUCLEOTIDE SEQUENCE [LARGE SCALE GENOMIC DNA]</scope>
    <source>
        <strain evidence="1 2">160A</strain>
    </source>
</reference>
<organism evidence="1 2">
    <name type="scientific">Marinilabilia salmonicolor</name>
    <dbReference type="NCBI Taxonomy" id="989"/>
    <lineage>
        <taxon>Bacteria</taxon>
        <taxon>Pseudomonadati</taxon>
        <taxon>Bacteroidota</taxon>
        <taxon>Bacteroidia</taxon>
        <taxon>Marinilabiliales</taxon>
        <taxon>Marinilabiliaceae</taxon>
        <taxon>Marinilabilia</taxon>
    </lineage>
</organism>
<dbReference type="EMBL" id="QPIZ01000010">
    <property type="protein sequence ID" value="RCW35243.1"/>
    <property type="molecule type" value="Genomic_DNA"/>
</dbReference>
<dbReference type="RefSeq" id="WP_114436964.1">
    <property type="nucleotide sequence ID" value="NZ_QPIZ01000010.1"/>
</dbReference>
<name>A0A368V389_9BACT</name>
<accession>A0A368V389</accession>
<sequence>MKKILIITVITMFTACATRDIHDIEEGMASKEVVDIAGEPTEKVEMPLDIEWWVYEEDKVLLIFENDTVTNVTSEKEIEESLKDFEKGMEDIQKEIEELTK</sequence>
<dbReference type="PROSITE" id="PS51257">
    <property type="entry name" value="PROKAR_LIPOPROTEIN"/>
    <property type="match status" value="1"/>
</dbReference>
<dbReference type="Proteomes" id="UP000252733">
    <property type="component" value="Unassembled WGS sequence"/>
</dbReference>
<evidence type="ECO:0000313" key="2">
    <source>
        <dbReference type="Proteomes" id="UP000252733"/>
    </source>
</evidence>
<keyword evidence="2" id="KW-1185">Reference proteome</keyword>
<evidence type="ECO:0000313" key="1">
    <source>
        <dbReference type="EMBL" id="RCW35243.1"/>
    </source>
</evidence>
<comment type="caution">
    <text evidence="1">The sequence shown here is derived from an EMBL/GenBank/DDBJ whole genome shotgun (WGS) entry which is preliminary data.</text>
</comment>
<gene>
    <name evidence="1" type="ORF">DFO77_1108</name>
</gene>